<evidence type="ECO:0000313" key="3">
    <source>
        <dbReference type="Proteomes" id="UP000261931"/>
    </source>
</evidence>
<sequence>MVDGRAESRLEELTLDDLSPGEVVIRNRYAGVNFKDCLSLHGKAKIISGFPRVAGIELVGDVLRSDAAAFAPGQTVLVHGFQTGIAFDGGFSEIVRVPAAHVQALPAGLTALECAALGVPAFTAAMALERFQMEGLRPDSGPVAITGAGGAVALSALGILARTGHRAVAITRRMEQAEALRAAGASEVLDAGQILAAPPRALEKAQFAAAIDNVGGPLLAWLLRSTQDQGCVACVGNAASNSFDGSVLPFIMRAVKLVGIVANAPWEQRHRLWARLGGDWKPDFDRLTPQLGFIGLDELLSFSEAQLAGRNSGRALLRFEGA</sequence>
<organism evidence="2 3">
    <name type="scientific">Hydrogenophaga borbori</name>
    <dbReference type="NCBI Taxonomy" id="2294117"/>
    <lineage>
        <taxon>Bacteria</taxon>
        <taxon>Pseudomonadati</taxon>
        <taxon>Pseudomonadota</taxon>
        <taxon>Betaproteobacteria</taxon>
        <taxon>Burkholderiales</taxon>
        <taxon>Comamonadaceae</taxon>
        <taxon>Hydrogenophaga</taxon>
    </lineage>
</organism>
<dbReference type="Gene3D" id="3.40.50.720">
    <property type="entry name" value="NAD(P)-binding Rossmann-like Domain"/>
    <property type="match status" value="1"/>
</dbReference>
<dbReference type="InterPro" id="IPR036291">
    <property type="entry name" value="NAD(P)-bd_dom_sf"/>
</dbReference>
<reference evidence="2 3" key="1">
    <citation type="submission" date="2018-08" db="EMBL/GenBank/DDBJ databases">
        <title>Hydrogenophaga sp. LA-38 isolated from sludge.</title>
        <authorList>
            <person name="Im W.-T."/>
        </authorList>
    </citation>
    <scope>NUCLEOTIDE SEQUENCE [LARGE SCALE GENOMIC DNA]</scope>
    <source>
        <strain evidence="2 3">LA-38</strain>
    </source>
</reference>
<dbReference type="InterPro" id="IPR011032">
    <property type="entry name" value="GroES-like_sf"/>
</dbReference>
<protein>
    <submittedName>
        <fullName evidence="2">Acryloyl-CoA reductase</fullName>
        <ecNumber evidence="2">1.3.1.95</ecNumber>
    </submittedName>
</protein>
<dbReference type="EC" id="1.3.1.95" evidence="2"/>
<dbReference type="PANTHER" id="PTHR43677:SF1">
    <property type="entry name" value="ACRYLYL-COA REDUCTASE ACUI-RELATED"/>
    <property type="match status" value="1"/>
</dbReference>
<dbReference type="EMBL" id="QVLS01000008">
    <property type="protein sequence ID" value="RFP78036.1"/>
    <property type="molecule type" value="Genomic_DNA"/>
</dbReference>
<accession>A0A372EI54</accession>
<proteinExistence type="predicted"/>
<dbReference type="AlphaFoldDB" id="A0A372EI54"/>
<keyword evidence="3" id="KW-1185">Reference proteome</keyword>
<dbReference type="Gene3D" id="3.90.180.10">
    <property type="entry name" value="Medium-chain alcohol dehydrogenases, catalytic domain"/>
    <property type="match status" value="1"/>
</dbReference>
<name>A0A372EI54_9BURK</name>
<dbReference type="Proteomes" id="UP000261931">
    <property type="component" value="Unassembled WGS sequence"/>
</dbReference>
<dbReference type="InterPro" id="IPR013149">
    <property type="entry name" value="ADH-like_C"/>
</dbReference>
<dbReference type="SUPFAM" id="SSF51735">
    <property type="entry name" value="NAD(P)-binding Rossmann-fold domains"/>
    <property type="match status" value="1"/>
</dbReference>
<dbReference type="InterPro" id="IPR051397">
    <property type="entry name" value="Zn-ADH-like_protein"/>
</dbReference>
<dbReference type="NCBIfam" id="TIGR02823">
    <property type="entry name" value="oxido_YhdH"/>
    <property type="match status" value="1"/>
</dbReference>
<dbReference type="GO" id="GO:0043957">
    <property type="term" value="F:acryloyl-CoA reductase (NADPH) activity"/>
    <property type="evidence" value="ECO:0007669"/>
    <property type="project" value="TreeGrafter"/>
</dbReference>
<dbReference type="InterPro" id="IPR014188">
    <property type="entry name" value="Acrylyl-CoA_reductase_AcuI"/>
</dbReference>
<dbReference type="InterPro" id="IPR013154">
    <property type="entry name" value="ADH-like_N"/>
</dbReference>
<evidence type="ECO:0000259" key="1">
    <source>
        <dbReference type="SMART" id="SM00829"/>
    </source>
</evidence>
<dbReference type="Pfam" id="PF00107">
    <property type="entry name" value="ADH_zinc_N"/>
    <property type="match status" value="1"/>
</dbReference>
<evidence type="ECO:0000313" key="2">
    <source>
        <dbReference type="EMBL" id="RFP78036.1"/>
    </source>
</evidence>
<gene>
    <name evidence="2" type="ORF">DY262_14030</name>
</gene>
<dbReference type="Pfam" id="PF08240">
    <property type="entry name" value="ADH_N"/>
    <property type="match status" value="1"/>
</dbReference>
<feature type="domain" description="Enoyl reductase (ER)" evidence="1">
    <location>
        <begin position="8"/>
        <end position="219"/>
    </location>
</feature>
<dbReference type="SMART" id="SM00829">
    <property type="entry name" value="PKS_ER"/>
    <property type="match status" value="1"/>
</dbReference>
<dbReference type="GO" id="GO:0043958">
    <property type="term" value="F:acryloyl-CoA reductase (NADH) activity"/>
    <property type="evidence" value="ECO:0007669"/>
    <property type="project" value="UniProtKB-EC"/>
</dbReference>
<comment type="caution">
    <text evidence="2">The sequence shown here is derived from an EMBL/GenBank/DDBJ whole genome shotgun (WGS) entry which is preliminary data.</text>
</comment>
<dbReference type="PANTHER" id="PTHR43677">
    <property type="entry name" value="SHORT-CHAIN DEHYDROGENASE/REDUCTASE"/>
    <property type="match status" value="1"/>
</dbReference>
<dbReference type="CDD" id="cd05280">
    <property type="entry name" value="MDR_yhdh_yhfp"/>
    <property type="match status" value="1"/>
</dbReference>
<dbReference type="SUPFAM" id="SSF50129">
    <property type="entry name" value="GroES-like"/>
    <property type="match status" value="1"/>
</dbReference>
<dbReference type="InterPro" id="IPR020843">
    <property type="entry name" value="ER"/>
</dbReference>
<keyword evidence="2" id="KW-0560">Oxidoreductase</keyword>